<dbReference type="KEGG" id="mro:MROS_2009"/>
<dbReference type="NCBIfam" id="TIGR00498">
    <property type="entry name" value="lexA"/>
    <property type="match status" value="1"/>
</dbReference>
<name>I7A5R4_MELRP</name>
<comment type="subunit">
    <text evidence="12">Homodimer.</text>
</comment>
<feature type="domain" description="LexA repressor DNA-binding" evidence="15">
    <location>
        <begin position="4"/>
        <end position="67"/>
    </location>
</feature>
<evidence type="ECO:0000313" key="17">
    <source>
        <dbReference type="Proteomes" id="UP000009011"/>
    </source>
</evidence>
<keyword evidence="10 12" id="KW-0234">DNA repair</keyword>
<proteinExistence type="inferred from homology"/>
<dbReference type="GO" id="GO:0006281">
    <property type="term" value="P:DNA repair"/>
    <property type="evidence" value="ECO:0007669"/>
    <property type="project" value="UniProtKB-UniRule"/>
</dbReference>
<dbReference type="InterPro" id="IPR036388">
    <property type="entry name" value="WH-like_DNA-bd_sf"/>
</dbReference>
<evidence type="ECO:0000256" key="4">
    <source>
        <dbReference type="ARBA" id="ARBA00022763"/>
    </source>
</evidence>
<dbReference type="HOGENOM" id="CLU_066192_45_1_10"/>
<evidence type="ECO:0000313" key="16">
    <source>
        <dbReference type="EMBL" id="AFN75241.1"/>
    </source>
</evidence>
<evidence type="ECO:0000256" key="2">
    <source>
        <dbReference type="ARBA" id="ARBA00022491"/>
    </source>
</evidence>
<dbReference type="STRING" id="1191523.MROS_2009"/>
<dbReference type="InterPro" id="IPR006197">
    <property type="entry name" value="Peptidase_S24_LexA"/>
</dbReference>
<dbReference type="InterPro" id="IPR039418">
    <property type="entry name" value="LexA-like"/>
</dbReference>
<dbReference type="EMBL" id="CP003557">
    <property type="protein sequence ID" value="AFN75241.1"/>
    <property type="molecule type" value="Genomic_DNA"/>
</dbReference>
<evidence type="ECO:0000256" key="10">
    <source>
        <dbReference type="ARBA" id="ARBA00023204"/>
    </source>
</evidence>
<dbReference type="Gene3D" id="1.10.10.10">
    <property type="entry name" value="Winged helix-like DNA-binding domain superfamily/Winged helix DNA-binding domain"/>
    <property type="match status" value="1"/>
</dbReference>
<dbReference type="PRINTS" id="PR00726">
    <property type="entry name" value="LEXASERPTASE"/>
</dbReference>
<dbReference type="GO" id="GO:0006508">
    <property type="term" value="P:proteolysis"/>
    <property type="evidence" value="ECO:0007669"/>
    <property type="project" value="InterPro"/>
</dbReference>
<keyword evidence="11 12" id="KW-0742">SOS response</keyword>
<dbReference type="GO" id="GO:0045892">
    <property type="term" value="P:negative regulation of DNA-templated transcription"/>
    <property type="evidence" value="ECO:0007669"/>
    <property type="project" value="UniProtKB-UniRule"/>
</dbReference>
<dbReference type="RefSeq" id="WP_014856673.1">
    <property type="nucleotide sequence ID" value="NC_018178.1"/>
</dbReference>
<comment type="function">
    <text evidence="12">Represses a number of genes involved in the response to DNA damage (SOS response), including recA and lexA. In the presence of single-stranded DNA, RecA interacts with LexA causing an autocatalytic cleavage which disrupts the DNA-binding part of LexA, leading to derepression of the SOS regulon and eventually DNA repair.</text>
</comment>
<dbReference type="GO" id="GO:0009432">
    <property type="term" value="P:SOS response"/>
    <property type="evidence" value="ECO:0007669"/>
    <property type="project" value="UniProtKB-UniRule"/>
</dbReference>
<dbReference type="InterPro" id="IPR036390">
    <property type="entry name" value="WH_DNA-bd_sf"/>
</dbReference>
<dbReference type="CDD" id="cd06529">
    <property type="entry name" value="S24_LexA-like"/>
    <property type="match status" value="1"/>
</dbReference>
<dbReference type="GO" id="GO:0006260">
    <property type="term" value="P:DNA replication"/>
    <property type="evidence" value="ECO:0007669"/>
    <property type="project" value="UniProtKB-UniRule"/>
</dbReference>
<dbReference type="AlphaFoldDB" id="I7A5R4"/>
<gene>
    <name evidence="12" type="primary">lexA</name>
    <name evidence="16" type="ordered locus">MROS_2009</name>
</gene>
<evidence type="ECO:0000256" key="9">
    <source>
        <dbReference type="ARBA" id="ARBA00023163"/>
    </source>
</evidence>
<keyword evidence="6 12" id="KW-0068">Autocatalytic cleavage</keyword>
<comment type="similarity">
    <text evidence="1 12 13">Belongs to the peptidase S24 family.</text>
</comment>
<organism evidence="16 17">
    <name type="scientific">Melioribacter roseus (strain DSM 23840 / JCM 17771 / VKM B-2668 / P3M-2)</name>
    <dbReference type="NCBI Taxonomy" id="1191523"/>
    <lineage>
        <taxon>Bacteria</taxon>
        <taxon>Pseudomonadati</taxon>
        <taxon>Ignavibacteriota</taxon>
        <taxon>Ignavibacteria</taxon>
        <taxon>Ignavibacteriales</taxon>
        <taxon>Melioribacteraceae</taxon>
        <taxon>Melioribacter</taxon>
    </lineage>
</organism>
<dbReference type="EC" id="3.4.21.88" evidence="12"/>
<keyword evidence="17" id="KW-1185">Reference proteome</keyword>
<accession>I7A5R4</accession>
<reference evidence="16 17" key="1">
    <citation type="journal article" date="2013" name="PLoS ONE">
        <title>Genomic analysis of Melioribacter roseus, facultatively anaerobic organotrophic bacterium representing a novel deep lineage within Bacteriodetes/Chlorobi group.</title>
        <authorList>
            <person name="Kadnikov V.V."/>
            <person name="Mardanov A.V."/>
            <person name="Podosokorskaya O.A."/>
            <person name="Gavrilov S.N."/>
            <person name="Kublanov I.V."/>
            <person name="Beletsky A.V."/>
            <person name="Bonch-Osmolovskaya E.A."/>
            <person name="Ravin N.V."/>
        </authorList>
    </citation>
    <scope>NUCLEOTIDE SEQUENCE [LARGE SCALE GENOMIC DNA]</scope>
    <source>
        <strain evidence="17">JCM 17771 / P3M-2</strain>
    </source>
</reference>
<evidence type="ECO:0000259" key="15">
    <source>
        <dbReference type="Pfam" id="PF01726"/>
    </source>
</evidence>
<keyword evidence="9 12" id="KW-0804">Transcription</keyword>
<dbReference type="eggNOG" id="COG1974">
    <property type="taxonomic scope" value="Bacteria"/>
</dbReference>
<dbReference type="Proteomes" id="UP000009011">
    <property type="component" value="Chromosome"/>
</dbReference>
<comment type="catalytic activity">
    <reaction evidence="12">
        <text>Hydrolysis of Ala-|-Gly bond in repressor LexA.</text>
        <dbReference type="EC" id="3.4.21.88"/>
    </reaction>
</comment>
<dbReference type="InterPro" id="IPR015927">
    <property type="entry name" value="Peptidase_S24_S26A/B/C"/>
</dbReference>
<evidence type="ECO:0000256" key="6">
    <source>
        <dbReference type="ARBA" id="ARBA00022813"/>
    </source>
</evidence>
<dbReference type="PATRIC" id="fig|1191523.3.peg.2125"/>
<evidence type="ECO:0000256" key="5">
    <source>
        <dbReference type="ARBA" id="ARBA00022801"/>
    </source>
</evidence>
<dbReference type="GO" id="GO:0004252">
    <property type="term" value="F:serine-type endopeptidase activity"/>
    <property type="evidence" value="ECO:0007669"/>
    <property type="project" value="UniProtKB-UniRule"/>
</dbReference>
<keyword evidence="5 12" id="KW-0378">Hydrolase</keyword>
<dbReference type="GO" id="GO:0003677">
    <property type="term" value="F:DNA binding"/>
    <property type="evidence" value="ECO:0007669"/>
    <property type="project" value="UniProtKB-UniRule"/>
</dbReference>
<feature type="active site" description="For autocatalytic cleavage activity" evidence="12">
    <location>
        <position position="129"/>
    </location>
</feature>
<feature type="active site" description="For autocatalytic cleavage activity" evidence="12">
    <location>
        <position position="166"/>
    </location>
</feature>
<evidence type="ECO:0000256" key="13">
    <source>
        <dbReference type="RuleBase" id="RU003991"/>
    </source>
</evidence>
<evidence type="ECO:0000256" key="11">
    <source>
        <dbReference type="ARBA" id="ARBA00023236"/>
    </source>
</evidence>
<dbReference type="FunFam" id="2.10.109.10:FF:000001">
    <property type="entry name" value="LexA repressor"/>
    <property type="match status" value="1"/>
</dbReference>
<dbReference type="InterPro" id="IPR050077">
    <property type="entry name" value="LexA_repressor"/>
</dbReference>
<dbReference type="MEROPS" id="S24.001"/>
<sequence length="209" mass="23387">MKKENITNRQKEILDFIQDYVDFNGYPPTYREIGKHFNIASTFGVKRHIDALIKKGYLSNESGASRTLSLIVDNAREKSNSIIDIPIVGRVAAGAPILAEENIEGNLSLDKNLVGNRTECFGLKVRGDSMINAGILEGDLVIIQPQREAQNGDIIVALLHDEATMKRFQVVNDKIYLIPENDNYEPIVVDNPEEFTIIGKVVGVFRSYH</sequence>
<feature type="site" description="Cleavage; by autolysis" evidence="12">
    <location>
        <begin position="93"/>
        <end position="94"/>
    </location>
</feature>
<dbReference type="Pfam" id="PF00717">
    <property type="entry name" value="Peptidase_S24"/>
    <property type="match status" value="1"/>
</dbReference>
<dbReference type="SUPFAM" id="SSF51306">
    <property type="entry name" value="LexA/Signal peptidase"/>
    <property type="match status" value="1"/>
</dbReference>
<feature type="domain" description="Peptidase S24/S26A/S26B/S26C" evidence="14">
    <location>
        <begin position="86"/>
        <end position="202"/>
    </location>
</feature>
<evidence type="ECO:0000256" key="8">
    <source>
        <dbReference type="ARBA" id="ARBA00023125"/>
    </source>
</evidence>
<evidence type="ECO:0000256" key="3">
    <source>
        <dbReference type="ARBA" id="ARBA00022705"/>
    </source>
</evidence>
<keyword evidence="8 12" id="KW-0238">DNA-binding</keyword>
<dbReference type="OrthoDB" id="9787787at2"/>
<dbReference type="PANTHER" id="PTHR33516:SF2">
    <property type="entry name" value="LEXA REPRESSOR-RELATED"/>
    <property type="match status" value="1"/>
</dbReference>
<feature type="DNA-binding region" description="H-T-H motif" evidence="12">
    <location>
        <begin position="30"/>
        <end position="50"/>
    </location>
</feature>
<dbReference type="HAMAP" id="MF_00015">
    <property type="entry name" value="LexA"/>
    <property type="match status" value="1"/>
</dbReference>
<evidence type="ECO:0000256" key="1">
    <source>
        <dbReference type="ARBA" id="ARBA00007484"/>
    </source>
</evidence>
<keyword evidence="3 12" id="KW-0235">DNA replication</keyword>
<evidence type="ECO:0000256" key="12">
    <source>
        <dbReference type="HAMAP-Rule" id="MF_00015"/>
    </source>
</evidence>
<dbReference type="InterPro" id="IPR006200">
    <property type="entry name" value="LexA"/>
</dbReference>
<dbReference type="PANTHER" id="PTHR33516">
    <property type="entry name" value="LEXA REPRESSOR"/>
    <property type="match status" value="1"/>
</dbReference>
<dbReference type="Gene3D" id="2.10.109.10">
    <property type="entry name" value="Umud Fragment, subunit A"/>
    <property type="match status" value="1"/>
</dbReference>
<evidence type="ECO:0000256" key="7">
    <source>
        <dbReference type="ARBA" id="ARBA00023015"/>
    </source>
</evidence>
<dbReference type="InterPro" id="IPR006199">
    <property type="entry name" value="LexA_DNA-bd_dom"/>
</dbReference>
<protein>
    <recommendedName>
        <fullName evidence="12">LexA repressor</fullName>
        <ecNumber evidence="12">3.4.21.88</ecNumber>
    </recommendedName>
</protein>
<dbReference type="Pfam" id="PF01726">
    <property type="entry name" value="LexA_DNA_bind"/>
    <property type="match status" value="1"/>
</dbReference>
<keyword evidence="2 12" id="KW-0678">Repressor</keyword>
<keyword evidence="4 12" id="KW-0227">DNA damage</keyword>
<dbReference type="InterPro" id="IPR036286">
    <property type="entry name" value="LexA/Signal_pep-like_sf"/>
</dbReference>
<keyword evidence="7 12" id="KW-0805">Transcription regulation</keyword>
<dbReference type="SUPFAM" id="SSF46785">
    <property type="entry name" value="Winged helix' DNA-binding domain"/>
    <property type="match status" value="1"/>
</dbReference>
<evidence type="ECO:0000259" key="14">
    <source>
        <dbReference type="Pfam" id="PF00717"/>
    </source>
</evidence>